<dbReference type="AlphaFoldDB" id="A0A0F3NCV6"/>
<proteinExistence type="predicted"/>
<protein>
    <submittedName>
        <fullName evidence="1">Uncharacterized protein</fullName>
    </submittedName>
</protein>
<accession>A0A0F3NCV6</accession>
<name>A0A0F3NCV6_9RICK</name>
<reference evidence="1 2" key="1">
    <citation type="submission" date="2015-02" db="EMBL/GenBank/DDBJ databases">
        <title>Genome Sequencing of Rickettsiales.</title>
        <authorList>
            <person name="Daugherty S.C."/>
            <person name="Su Q."/>
            <person name="Abolude K."/>
            <person name="Beier-Sexton M."/>
            <person name="Carlyon J.A."/>
            <person name="Carter R."/>
            <person name="Day N.P."/>
            <person name="Dumler S.J."/>
            <person name="Dyachenko V."/>
            <person name="Godinez A."/>
            <person name="Kurtti T.J."/>
            <person name="Lichay M."/>
            <person name="Mullins K.E."/>
            <person name="Ott S."/>
            <person name="Pappas-Brown V."/>
            <person name="Paris D.H."/>
            <person name="Patel P."/>
            <person name="Richards A.L."/>
            <person name="Sadzewicz L."/>
            <person name="Sears K."/>
            <person name="Seidman D."/>
            <person name="Sengamalay N."/>
            <person name="Stenos J."/>
            <person name="Tallon L.J."/>
            <person name="Vincent G."/>
            <person name="Fraser C.M."/>
            <person name="Munderloh U."/>
            <person name="Dunning-Hotopp J.C."/>
        </authorList>
    </citation>
    <scope>NUCLEOTIDE SEQUENCE [LARGE SCALE GENOMIC DNA]</scope>
    <source>
        <strain evidence="1 2">EmCRT</strain>
    </source>
</reference>
<comment type="caution">
    <text evidence="1">The sequence shown here is derived from an EMBL/GenBank/DDBJ whole genome shotgun (WGS) entry which is preliminary data.</text>
</comment>
<dbReference type="PATRIC" id="fig|1359167.3.peg.102"/>
<dbReference type="EMBL" id="LANU01000001">
    <property type="protein sequence ID" value="KJV65923.1"/>
    <property type="molecule type" value="Genomic_DNA"/>
</dbReference>
<gene>
    <name evidence="1" type="ORF">EMUCRT_0105</name>
</gene>
<organism evidence="1 2">
    <name type="scientific">Ehrlichia cf. muris str. EmCRT</name>
    <dbReference type="NCBI Taxonomy" id="1359167"/>
    <lineage>
        <taxon>Bacteria</taxon>
        <taxon>Pseudomonadati</taxon>
        <taxon>Pseudomonadota</taxon>
        <taxon>Alphaproteobacteria</taxon>
        <taxon>Rickettsiales</taxon>
        <taxon>Anaplasmataceae</taxon>
        <taxon>Ehrlichia</taxon>
    </lineage>
</organism>
<sequence>MIIVTIILFCSTAFYSIKKRKQNILFTQKVLYYISRNFFYTLLPPMPLVCFT</sequence>
<evidence type="ECO:0000313" key="2">
    <source>
        <dbReference type="Proteomes" id="UP000033546"/>
    </source>
</evidence>
<dbReference type="Proteomes" id="UP000033546">
    <property type="component" value="Unassembled WGS sequence"/>
</dbReference>
<evidence type="ECO:0000313" key="1">
    <source>
        <dbReference type="EMBL" id="KJV65923.1"/>
    </source>
</evidence>